<dbReference type="InterPro" id="IPR000795">
    <property type="entry name" value="T_Tr_GTP-bd_dom"/>
</dbReference>
<dbReference type="PRINTS" id="PR01270">
    <property type="entry name" value="HDASUPER"/>
</dbReference>
<dbReference type="GO" id="GO:0005829">
    <property type="term" value="C:cytosol"/>
    <property type="evidence" value="ECO:0007669"/>
    <property type="project" value="TreeGrafter"/>
</dbReference>
<dbReference type="GO" id="GO:0003746">
    <property type="term" value="F:translation elongation factor activity"/>
    <property type="evidence" value="ECO:0007669"/>
    <property type="project" value="UniProtKB-KW"/>
</dbReference>
<dbReference type="OrthoDB" id="10551245at2759"/>
<dbReference type="FunFam" id="2.40.30.10:FF:000010">
    <property type="entry name" value="Translation elongation factor 2"/>
    <property type="match status" value="1"/>
</dbReference>
<evidence type="ECO:0000256" key="2">
    <source>
        <dbReference type="ARBA" id="ARBA00022490"/>
    </source>
</evidence>
<evidence type="ECO:0000256" key="1">
    <source>
        <dbReference type="ARBA" id="ARBA00001947"/>
    </source>
</evidence>
<dbReference type="AlphaFoldDB" id="A0A5J9SJK5"/>
<dbReference type="CDD" id="cd09992">
    <property type="entry name" value="HDAC_classII"/>
    <property type="match status" value="1"/>
</dbReference>
<keyword evidence="2" id="KW-0963">Cytoplasm</keyword>
<dbReference type="PROSITE" id="PS50005">
    <property type="entry name" value="TPR"/>
    <property type="match status" value="1"/>
</dbReference>
<protein>
    <submittedName>
        <fullName evidence="9">Uncharacterized protein</fullName>
    </submittedName>
</protein>
<dbReference type="Gene3D" id="3.40.800.20">
    <property type="entry name" value="Histone deacetylase domain"/>
    <property type="match status" value="1"/>
</dbReference>
<dbReference type="CDD" id="cd16268">
    <property type="entry name" value="EF2_II"/>
    <property type="match status" value="1"/>
</dbReference>
<dbReference type="InterPro" id="IPR023801">
    <property type="entry name" value="His_deacetylse_dom"/>
</dbReference>
<dbReference type="InterPro" id="IPR011990">
    <property type="entry name" value="TPR-like_helical_dom_sf"/>
</dbReference>
<dbReference type="GO" id="GO:0043022">
    <property type="term" value="F:ribosome binding"/>
    <property type="evidence" value="ECO:0007669"/>
    <property type="project" value="TreeGrafter"/>
</dbReference>
<dbReference type="InterPro" id="IPR000286">
    <property type="entry name" value="HDACs"/>
</dbReference>
<dbReference type="InterPro" id="IPR023696">
    <property type="entry name" value="Ureohydrolase_dom_sf"/>
</dbReference>
<sequence length="897" mass="99738">MSKITAVEVCHAMDCEKSIRNICVIGDPGHGKSTLADLLLSFVGTPKVMSGDFVADNGADEADGVTTNRSSFTFLCYDYESTKKSQSVEKKYCINLFDSPGRVDLSTETLSSLHISDGAVAVVDCMKGVSLDTEYDKRNTGSPTCKRGFVQFCFEPIKQVYTICMKGRKTELCSILQKLGLTLEEDEKVLVGEALLECVMKKWLPAGDLITMMVHKLPPAAKAQKYRVKNLYDGPLDDAYATAVRNCDPDGPLMLYISNFIPSPKKDSLFAFGRVFSGRVISGMKVRIMGPNYIHGQDKDLTINSVRGTLVLTGKKVEAVDFVRCGTNVVVDGLDQIIKGHATLTNEKEIDAYPIKPPMRFTESPILPIVVKSKELVLDEGNTAVEVSTLQQEIAAKLAFFEQDFVKSVRLLTKSIEAEPARAQLYSDRAMVFNEMGKYAEAIADGNRALELDNTLCNAYYQIAFSYVKQQEYKRASTVLKSGLKFVTGDFRYINLMNECEELLAKKLPMSHQQINDTSCTLKHKEAIECSQNQSPSVYVLYDTLMTKLHRPRAEKDMENPDRYHAIIKAFNSSGLLDRCMLCTEAVSLDRQYAIFVHDEEYVRFIESLTVKMHEAKKLPNYLKYGGDEIVCSVRTAEGVFLAAGAVVQACQAVATGVCKSAFAIVRPPGHHAMRAKASGYCFLNNNAIGARYLQRVHNFSKILVVDFDVHHGDGTQEIFYDDNTVLFCSLHRHGLFPITKENKPVETKTADYIGGPNALGYNINLDLVCELRDEDVLAVFDYLFLPLAEQFKPDFVLVSAGYDAAEGDLMGGSKLKNILHGNIVLSLEGGYNNEALSKSCVASLKGLLGDELMEPVPYKYEMANEETWKAIKKAHSQLRGFWPIFQEEIQLPPDQT</sequence>
<evidence type="ECO:0000259" key="8">
    <source>
        <dbReference type="Pfam" id="PF03144"/>
    </source>
</evidence>
<dbReference type="InterPro" id="IPR019734">
    <property type="entry name" value="TPR_rpt"/>
</dbReference>
<dbReference type="Gene3D" id="3.40.50.300">
    <property type="entry name" value="P-loop containing nucleotide triphosphate hydrolases"/>
    <property type="match status" value="1"/>
</dbReference>
<dbReference type="InterPro" id="IPR009000">
    <property type="entry name" value="Transl_B-barrel_sf"/>
</dbReference>
<dbReference type="PANTHER" id="PTHR42908:SF10">
    <property type="entry name" value="EUKARYOTIC TRANSLATION ELONGATION FACTOR 2"/>
    <property type="match status" value="1"/>
</dbReference>
<accession>A0A5J9SJK5</accession>
<dbReference type="SUPFAM" id="SSF48452">
    <property type="entry name" value="TPR-like"/>
    <property type="match status" value="1"/>
</dbReference>
<dbReference type="GO" id="GO:1990904">
    <property type="term" value="C:ribonucleoprotein complex"/>
    <property type="evidence" value="ECO:0007669"/>
    <property type="project" value="TreeGrafter"/>
</dbReference>
<feature type="repeat" description="TPR" evidence="5">
    <location>
        <begin position="423"/>
        <end position="456"/>
    </location>
</feature>
<evidence type="ECO:0000259" key="6">
    <source>
        <dbReference type="Pfam" id="PF00009"/>
    </source>
</evidence>
<dbReference type="InterPro" id="IPR027417">
    <property type="entry name" value="P-loop_NTPase"/>
</dbReference>
<dbReference type="SUPFAM" id="SSF50447">
    <property type="entry name" value="Translation proteins"/>
    <property type="match status" value="1"/>
</dbReference>
<evidence type="ECO:0000256" key="4">
    <source>
        <dbReference type="ARBA" id="ARBA00022917"/>
    </source>
</evidence>
<feature type="domain" description="Histone deacetylase" evidence="7">
    <location>
        <begin position="558"/>
        <end position="846"/>
    </location>
</feature>
<dbReference type="SUPFAM" id="SSF52540">
    <property type="entry name" value="P-loop containing nucleoside triphosphate hydrolases"/>
    <property type="match status" value="1"/>
</dbReference>
<evidence type="ECO:0000256" key="3">
    <source>
        <dbReference type="ARBA" id="ARBA00022768"/>
    </source>
</evidence>
<dbReference type="EMBL" id="RWGY01000753">
    <property type="protein sequence ID" value="TVT99175.1"/>
    <property type="molecule type" value="Genomic_DNA"/>
</dbReference>
<dbReference type="Gene3D" id="1.25.40.10">
    <property type="entry name" value="Tetratricopeptide repeat domain"/>
    <property type="match status" value="1"/>
</dbReference>
<feature type="domain" description="Translation elongation factor EFTu-like" evidence="8">
    <location>
        <begin position="271"/>
        <end position="340"/>
    </location>
</feature>
<evidence type="ECO:0000313" key="10">
    <source>
        <dbReference type="Proteomes" id="UP000324897"/>
    </source>
</evidence>
<dbReference type="Gene3D" id="3.90.1430.10">
    <property type="entry name" value="Yeast translation eEF2 (G' domain)"/>
    <property type="match status" value="1"/>
</dbReference>
<dbReference type="Gene3D" id="2.40.30.10">
    <property type="entry name" value="Translation factors"/>
    <property type="match status" value="1"/>
</dbReference>
<feature type="non-terminal residue" evidence="9">
    <location>
        <position position="1"/>
    </location>
</feature>
<comment type="cofactor">
    <cofactor evidence="1">
        <name>Zn(2+)</name>
        <dbReference type="ChEBI" id="CHEBI:29105"/>
    </cofactor>
</comment>
<dbReference type="GO" id="GO:0005525">
    <property type="term" value="F:GTP binding"/>
    <property type="evidence" value="ECO:0007669"/>
    <property type="project" value="InterPro"/>
</dbReference>
<name>A0A5J9SJK5_9POAL</name>
<evidence type="ECO:0000313" key="9">
    <source>
        <dbReference type="EMBL" id="TVT99175.1"/>
    </source>
</evidence>
<reference evidence="9 10" key="1">
    <citation type="journal article" date="2019" name="Sci. Rep.">
        <title>A high-quality genome of Eragrostis curvula grass provides insights into Poaceae evolution and supports new strategies to enhance forage quality.</title>
        <authorList>
            <person name="Carballo J."/>
            <person name="Santos B.A.C.M."/>
            <person name="Zappacosta D."/>
            <person name="Garbus I."/>
            <person name="Selva J.P."/>
            <person name="Gallo C.A."/>
            <person name="Diaz A."/>
            <person name="Albertini E."/>
            <person name="Caccamo M."/>
            <person name="Echenique V."/>
        </authorList>
    </citation>
    <scope>NUCLEOTIDE SEQUENCE [LARGE SCALE GENOMIC DNA]</scope>
    <source>
        <strain evidence="10">cv. Victoria</strain>
        <tissue evidence="9">Leaf</tissue>
    </source>
</reference>
<keyword evidence="3" id="KW-0251">Elongation factor</keyword>
<dbReference type="InterPro" id="IPR004161">
    <property type="entry name" value="EFTu-like_2"/>
</dbReference>
<comment type="caution">
    <text evidence="9">The sequence shown here is derived from an EMBL/GenBank/DDBJ whole genome shotgun (WGS) entry which is preliminary data.</text>
</comment>
<dbReference type="Pfam" id="PF00850">
    <property type="entry name" value="Hist_deacetyl"/>
    <property type="match status" value="1"/>
</dbReference>
<dbReference type="Pfam" id="PF00009">
    <property type="entry name" value="GTP_EFTU"/>
    <property type="match status" value="1"/>
</dbReference>
<dbReference type="Gramene" id="TVT99175">
    <property type="protein sequence ID" value="TVT99175"/>
    <property type="gene ID" value="EJB05_55485"/>
</dbReference>
<evidence type="ECO:0000259" key="7">
    <source>
        <dbReference type="Pfam" id="PF00850"/>
    </source>
</evidence>
<organism evidence="9 10">
    <name type="scientific">Eragrostis curvula</name>
    <name type="common">weeping love grass</name>
    <dbReference type="NCBI Taxonomy" id="38414"/>
    <lineage>
        <taxon>Eukaryota</taxon>
        <taxon>Viridiplantae</taxon>
        <taxon>Streptophyta</taxon>
        <taxon>Embryophyta</taxon>
        <taxon>Tracheophyta</taxon>
        <taxon>Spermatophyta</taxon>
        <taxon>Magnoliopsida</taxon>
        <taxon>Liliopsida</taxon>
        <taxon>Poales</taxon>
        <taxon>Poaceae</taxon>
        <taxon>PACMAD clade</taxon>
        <taxon>Chloridoideae</taxon>
        <taxon>Eragrostideae</taxon>
        <taxon>Eragrostidinae</taxon>
        <taxon>Eragrostis</taxon>
    </lineage>
</organism>
<dbReference type="Pfam" id="PF03144">
    <property type="entry name" value="GTP_EFTU_D2"/>
    <property type="match status" value="1"/>
</dbReference>
<dbReference type="SUPFAM" id="SSF52768">
    <property type="entry name" value="Arginase/deacetylase"/>
    <property type="match status" value="1"/>
</dbReference>
<dbReference type="GO" id="GO:0003924">
    <property type="term" value="F:GTPase activity"/>
    <property type="evidence" value="ECO:0007669"/>
    <property type="project" value="InterPro"/>
</dbReference>
<gene>
    <name evidence="9" type="ORF">EJB05_55485</name>
</gene>
<keyword evidence="5" id="KW-0802">TPR repeat</keyword>
<keyword evidence="10" id="KW-1185">Reference proteome</keyword>
<dbReference type="SMART" id="SM00028">
    <property type="entry name" value="TPR"/>
    <property type="match status" value="2"/>
</dbReference>
<proteinExistence type="predicted"/>
<keyword evidence="4" id="KW-0648">Protein biosynthesis</keyword>
<dbReference type="Proteomes" id="UP000324897">
    <property type="component" value="Unassembled WGS sequence"/>
</dbReference>
<evidence type="ECO:0000256" key="5">
    <source>
        <dbReference type="PROSITE-ProRule" id="PRU00339"/>
    </source>
</evidence>
<dbReference type="PANTHER" id="PTHR42908">
    <property type="entry name" value="TRANSLATION ELONGATION FACTOR-RELATED"/>
    <property type="match status" value="1"/>
</dbReference>
<dbReference type="InterPro" id="IPR037138">
    <property type="entry name" value="His_deacetylse_dom_sf"/>
</dbReference>
<feature type="domain" description="Tr-type G" evidence="6">
    <location>
        <begin position="17"/>
        <end position="134"/>
    </location>
</feature>